<dbReference type="PANTHER" id="PTHR48045:SF20">
    <property type="entry name" value="UDP-RHAMNOSE:RHAMNOSYLTRANSFERASE 1"/>
    <property type="match status" value="1"/>
</dbReference>
<proteinExistence type="evidence at transcript level"/>
<protein>
    <submittedName>
        <fullName evidence="5">UDP-glycosyltransferase 91A5</fullName>
    </submittedName>
</protein>
<evidence type="ECO:0000313" key="5">
    <source>
        <dbReference type="EMBL" id="ALO19885.1"/>
    </source>
</evidence>
<evidence type="ECO:0000256" key="3">
    <source>
        <dbReference type="ARBA" id="ARBA00022679"/>
    </source>
</evidence>
<keyword evidence="2" id="KW-0328">Glycosyltransferase</keyword>
<dbReference type="SMR" id="A0A0X9H346"/>
<reference evidence="5" key="1">
    <citation type="submission" date="2015-01" db="EMBL/GenBank/DDBJ databases">
        <title>Function Characterization of UDP-glycosyltransferases in Camellia sinensis L.: Astringent and Bitter Taste Compounds Formation.</title>
        <authorList>
            <person name="Yao S."/>
            <person name="Cui L."/>
            <person name="Dai X."/>
            <person name="Liu Y."/>
            <person name="Xia T."/>
            <person name="Gao L."/>
        </authorList>
    </citation>
    <scope>NUCLEOTIDE SEQUENCE</scope>
</reference>
<dbReference type="PANTHER" id="PTHR48045">
    <property type="entry name" value="UDP-GLYCOSYLTRANSFERASE 72B1"/>
    <property type="match status" value="1"/>
</dbReference>
<evidence type="ECO:0000256" key="2">
    <source>
        <dbReference type="ARBA" id="ARBA00022676"/>
    </source>
</evidence>
<dbReference type="Pfam" id="PF00201">
    <property type="entry name" value="UDPGT"/>
    <property type="match status" value="1"/>
</dbReference>
<dbReference type="GO" id="GO:0009813">
    <property type="term" value="P:flavonoid biosynthetic process"/>
    <property type="evidence" value="ECO:0007669"/>
    <property type="project" value="UniProtKB-KW"/>
</dbReference>
<evidence type="ECO:0000256" key="1">
    <source>
        <dbReference type="ARBA" id="ARBA00009995"/>
    </source>
</evidence>
<dbReference type="Gene3D" id="3.40.50.2000">
    <property type="entry name" value="Glycogen Phosphorylase B"/>
    <property type="match status" value="2"/>
</dbReference>
<evidence type="ECO:0000256" key="4">
    <source>
        <dbReference type="ARBA" id="ARBA00023241"/>
    </source>
</evidence>
<dbReference type="AlphaFoldDB" id="A0A0X9H346"/>
<keyword evidence="3 5" id="KW-0808">Transferase</keyword>
<dbReference type="FunFam" id="3.40.50.2000:FF:000037">
    <property type="entry name" value="Glycosyltransferase"/>
    <property type="match status" value="1"/>
</dbReference>
<gene>
    <name evidence="5" type="primary">UGT91A5</name>
</gene>
<keyword evidence="4" id="KW-0284">Flavonoid biosynthesis</keyword>
<organism evidence="5">
    <name type="scientific">Camellia sinensis</name>
    <name type="common">Tea plant</name>
    <name type="synonym">Thea sinensis</name>
    <dbReference type="NCBI Taxonomy" id="4442"/>
    <lineage>
        <taxon>Eukaryota</taxon>
        <taxon>Viridiplantae</taxon>
        <taxon>Streptophyta</taxon>
        <taxon>Embryophyta</taxon>
        <taxon>Tracheophyta</taxon>
        <taxon>Spermatophyta</taxon>
        <taxon>Magnoliopsida</taxon>
        <taxon>eudicotyledons</taxon>
        <taxon>Gunneridae</taxon>
        <taxon>Pentapetalae</taxon>
        <taxon>asterids</taxon>
        <taxon>Ericales</taxon>
        <taxon>Theaceae</taxon>
        <taxon>Camellia</taxon>
    </lineage>
</organism>
<dbReference type="CDD" id="cd03784">
    <property type="entry name" value="GT1_Gtf-like"/>
    <property type="match status" value="1"/>
</dbReference>
<dbReference type="InterPro" id="IPR002213">
    <property type="entry name" value="UDP_glucos_trans"/>
</dbReference>
<dbReference type="SUPFAM" id="SSF53756">
    <property type="entry name" value="UDP-Glycosyltransferase/glycogen phosphorylase"/>
    <property type="match status" value="1"/>
</dbReference>
<comment type="similarity">
    <text evidence="1">Belongs to the UDP-glycosyltransferase family.</text>
</comment>
<dbReference type="FunFam" id="3.40.50.2000:FF:000088">
    <property type="entry name" value="Glycosyltransferase"/>
    <property type="match status" value="1"/>
</dbReference>
<dbReference type="EMBL" id="KP682357">
    <property type="protein sequence ID" value="ALO19885.1"/>
    <property type="molecule type" value="mRNA"/>
</dbReference>
<name>A0A0X9H346_CAMSI</name>
<sequence length="487" mass="55486">MESMPKWSSSSSSCKARDETLHIVMFPWLAFGHMLPFLELSKLIAQNGHRVSLISTPRNIHRLPKLPPNLSPLINLVKLQLPKVDQLPQNAESTLDLPHHKVKYLMKAYDQLQQPMSQILSDLSPHWVIYDFAPYWFGPLASKLGISRVFFSVCVAPALCFLGPVPVLKRTSGEDDRTTPEDFTAKPKWIPFESKIGFKLFEIKSFFNDTSTNYANVPITFRFGAGIEACDVLTVRSSYEFEPEWLKLMEEIHMKPVIPIGQLPSSAYDDSFDETWYTMKESKWLDKQSNKSVVYVAFGGDTKPSQTQLTEIAFGLELSELSFFWVLRNRRGVDDTEVTELPDGFEERTKERGVVYTNWAPQLKILSHDSVGGFLSHSGLSSVVEALQFGKSLILLPFMADTGLIARHLEEKKMACLVPRDERDGSFTRNSVADSLRLVMVEEEGRIYRDKAKEMSGLFGNRAIQDKYVNNFVDYLKKHRPELAQEE</sequence>
<dbReference type="GO" id="GO:0008194">
    <property type="term" value="F:UDP-glycosyltransferase activity"/>
    <property type="evidence" value="ECO:0007669"/>
    <property type="project" value="InterPro"/>
</dbReference>
<accession>A0A0X9H346</accession>